<dbReference type="InterPro" id="IPR050638">
    <property type="entry name" value="AA-Vitamin_Transporters"/>
</dbReference>
<dbReference type="Gene3D" id="1.10.3730.20">
    <property type="match status" value="1"/>
</dbReference>
<evidence type="ECO:0000256" key="5">
    <source>
        <dbReference type="SAM" id="Phobius"/>
    </source>
</evidence>
<keyword evidence="8" id="KW-1185">Reference proteome</keyword>
<keyword evidence="3 5" id="KW-1133">Transmembrane helix</keyword>
<gene>
    <name evidence="7" type="ORF">FKG95_27370</name>
</gene>
<feature type="transmembrane region" description="Helical" evidence="5">
    <location>
        <begin position="37"/>
        <end position="55"/>
    </location>
</feature>
<dbReference type="SUPFAM" id="SSF103481">
    <property type="entry name" value="Multidrug resistance efflux transporter EmrE"/>
    <property type="match status" value="2"/>
</dbReference>
<feature type="transmembrane region" description="Helical" evidence="5">
    <location>
        <begin position="171"/>
        <end position="192"/>
    </location>
</feature>
<evidence type="ECO:0000313" key="7">
    <source>
        <dbReference type="EMBL" id="TQV70840.1"/>
    </source>
</evidence>
<dbReference type="GO" id="GO:0016020">
    <property type="term" value="C:membrane"/>
    <property type="evidence" value="ECO:0007669"/>
    <property type="project" value="UniProtKB-SubCell"/>
</dbReference>
<dbReference type="RefSeq" id="WP_142899647.1">
    <property type="nucleotide sequence ID" value="NZ_ML660066.1"/>
</dbReference>
<dbReference type="PANTHER" id="PTHR32322:SF9">
    <property type="entry name" value="AMINO-ACID METABOLITE EFFLUX PUMP-RELATED"/>
    <property type="match status" value="1"/>
</dbReference>
<sequence length="295" mass="32019">MPGSISPLHLAIFLAVALVWGLNFAVAKIGLTHLPPLLFMALRFALVAIVLIPFVKPPKGRWRQVMAIAFTLGLLHFSLMFNGLKDLDAATAAIAIQLQVPFAALLAAVFFKDKLGWRRALGMAIAFVGVALIAGEPRLDGQYLSLFMVIAAACTWSVANVQIKFLEGVDGFALNAWMAVFATPMLLAASLVFEDNQIETVGQIPWPATFAVLYQSIMVVVFGYGCWYWLLRRYSFNQAMPFTLLVPVIGVFAGVFFLGEALTPYLIAGGCLTVVGVAIIVLRRPKTASPGAERQ</sequence>
<feature type="transmembrane region" description="Helical" evidence="5">
    <location>
        <begin position="90"/>
        <end position="110"/>
    </location>
</feature>
<evidence type="ECO:0000313" key="8">
    <source>
        <dbReference type="Proteomes" id="UP000315252"/>
    </source>
</evidence>
<feature type="transmembrane region" description="Helical" evidence="5">
    <location>
        <begin position="117"/>
        <end position="135"/>
    </location>
</feature>
<evidence type="ECO:0000256" key="2">
    <source>
        <dbReference type="ARBA" id="ARBA00022692"/>
    </source>
</evidence>
<dbReference type="InterPro" id="IPR037185">
    <property type="entry name" value="EmrE-like"/>
</dbReference>
<comment type="caution">
    <text evidence="7">The sequence shown here is derived from an EMBL/GenBank/DDBJ whole genome shotgun (WGS) entry which is preliminary data.</text>
</comment>
<evidence type="ECO:0000256" key="1">
    <source>
        <dbReference type="ARBA" id="ARBA00004141"/>
    </source>
</evidence>
<dbReference type="InterPro" id="IPR000620">
    <property type="entry name" value="EamA_dom"/>
</dbReference>
<keyword evidence="4 5" id="KW-0472">Membrane</keyword>
<feature type="domain" description="EamA" evidence="6">
    <location>
        <begin position="146"/>
        <end position="281"/>
    </location>
</feature>
<dbReference type="PANTHER" id="PTHR32322">
    <property type="entry name" value="INNER MEMBRANE TRANSPORTER"/>
    <property type="match status" value="1"/>
</dbReference>
<reference evidence="7 8" key="1">
    <citation type="submission" date="2019-06" db="EMBL/GenBank/DDBJ databases">
        <title>Whole genome sequence for Rhodospirillaceae sp. R148.</title>
        <authorList>
            <person name="Wang G."/>
        </authorList>
    </citation>
    <scope>NUCLEOTIDE SEQUENCE [LARGE SCALE GENOMIC DNA]</scope>
    <source>
        <strain evidence="7 8">R148</strain>
    </source>
</reference>
<protein>
    <submittedName>
        <fullName evidence="7">EamA family transporter</fullName>
    </submittedName>
</protein>
<keyword evidence="2 5" id="KW-0812">Transmembrane</keyword>
<dbReference type="EMBL" id="VHSH01000015">
    <property type="protein sequence ID" value="TQV70840.1"/>
    <property type="molecule type" value="Genomic_DNA"/>
</dbReference>
<organism evidence="7 8">
    <name type="scientific">Denitrobaculum tricleocarpae</name>
    <dbReference type="NCBI Taxonomy" id="2591009"/>
    <lineage>
        <taxon>Bacteria</taxon>
        <taxon>Pseudomonadati</taxon>
        <taxon>Pseudomonadota</taxon>
        <taxon>Alphaproteobacteria</taxon>
        <taxon>Rhodospirillales</taxon>
        <taxon>Rhodospirillaceae</taxon>
        <taxon>Denitrobaculum</taxon>
    </lineage>
</organism>
<dbReference type="AlphaFoldDB" id="A0A545T0W3"/>
<name>A0A545T0W3_9PROT</name>
<evidence type="ECO:0000256" key="4">
    <source>
        <dbReference type="ARBA" id="ARBA00023136"/>
    </source>
</evidence>
<evidence type="ECO:0000259" key="6">
    <source>
        <dbReference type="Pfam" id="PF00892"/>
    </source>
</evidence>
<dbReference type="Pfam" id="PF00892">
    <property type="entry name" value="EamA"/>
    <property type="match status" value="2"/>
</dbReference>
<feature type="transmembrane region" description="Helical" evidence="5">
    <location>
        <begin position="212"/>
        <end position="230"/>
    </location>
</feature>
<feature type="domain" description="EamA" evidence="6">
    <location>
        <begin position="12"/>
        <end position="134"/>
    </location>
</feature>
<comment type="subcellular location">
    <subcellularLocation>
        <location evidence="1">Membrane</location>
        <topology evidence="1">Multi-pass membrane protein</topology>
    </subcellularLocation>
</comment>
<feature type="transmembrane region" description="Helical" evidence="5">
    <location>
        <begin position="141"/>
        <end position="159"/>
    </location>
</feature>
<dbReference type="OrthoDB" id="7158585at2"/>
<dbReference type="Proteomes" id="UP000315252">
    <property type="component" value="Unassembled WGS sequence"/>
</dbReference>
<proteinExistence type="predicted"/>
<feature type="transmembrane region" description="Helical" evidence="5">
    <location>
        <begin position="242"/>
        <end position="259"/>
    </location>
</feature>
<accession>A0A545T0W3</accession>
<feature type="transmembrane region" description="Helical" evidence="5">
    <location>
        <begin position="265"/>
        <end position="282"/>
    </location>
</feature>
<feature type="transmembrane region" description="Helical" evidence="5">
    <location>
        <begin position="67"/>
        <end position="84"/>
    </location>
</feature>
<evidence type="ECO:0000256" key="3">
    <source>
        <dbReference type="ARBA" id="ARBA00022989"/>
    </source>
</evidence>